<dbReference type="PROSITE" id="PS00668">
    <property type="entry name" value="COMPLEX1_ND1_2"/>
    <property type="match status" value="1"/>
</dbReference>
<evidence type="ECO:0000313" key="10">
    <source>
        <dbReference type="EMBL" id="ANF04820.1"/>
    </source>
</evidence>
<reference evidence="10" key="1">
    <citation type="journal article" date="2017" name="Int. J. Parasitol.">
        <title>Genetic differentiation of the G6/7 cluster of Echinococcus canadensis based on mitochondrial marker genes.</title>
        <authorList>
            <person name="Addy F."/>
            <person name="Wassermann M."/>
            <person name="Kagendo D."/>
            <person name="Ebi D."/>
            <person name="Zeyhle E."/>
            <person name="Elmahdi I.E."/>
            <person name="Umhang G."/>
            <person name="Casulli A."/>
            <person name="Harandi M.F."/>
            <person name="Aschenborn O."/>
            <person name="Kern P."/>
            <person name="Mackenstedt U."/>
            <person name="Romig T."/>
        </authorList>
    </citation>
    <scope>NUCLEOTIDE SEQUENCE</scope>
</reference>
<keyword evidence="6 9" id="KW-0472">Membrane</keyword>
<dbReference type="GO" id="GO:0008137">
    <property type="term" value="F:NADH dehydrogenase (ubiquinone) activity"/>
    <property type="evidence" value="ECO:0007669"/>
    <property type="project" value="UniProtKB-EC"/>
</dbReference>
<feature type="transmembrane region" description="Helical" evidence="9">
    <location>
        <begin position="72"/>
        <end position="93"/>
    </location>
</feature>
<keyword evidence="8 10" id="KW-0496">Mitochondrion</keyword>
<dbReference type="AlphaFoldDB" id="A0A1U9AD03"/>
<comment type="similarity">
    <text evidence="2 7">Belongs to the complex I subunit 1 family.</text>
</comment>
<dbReference type="EMBL" id="KX010883">
    <property type="protein sequence ID" value="ANF04828.1"/>
    <property type="molecule type" value="Genomic_DNA"/>
</dbReference>
<feature type="transmembrane region" description="Helical" evidence="9">
    <location>
        <begin position="213"/>
        <end position="235"/>
    </location>
</feature>
<evidence type="ECO:0000256" key="8">
    <source>
        <dbReference type="RuleBase" id="RU000473"/>
    </source>
</evidence>
<feature type="transmembrane region" description="Helical" evidence="9">
    <location>
        <begin position="139"/>
        <end position="166"/>
    </location>
</feature>
<dbReference type="Pfam" id="PF00146">
    <property type="entry name" value="NADHdh"/>
    <property type="match status" value="1"/>
</dbReference>
<evidence type="ECO:0000256" key="3">
    <source>
        <dbReference type="ARBA" id="ARBA00021009"/>
    </source>
</evidence>
<comment type="catalytic activity">
    <reaction evidence="8">
        <text>a ubiquinone + NADH + 5 H(+)(in) = a ubiquinol + NAD(+) + 4 H(+)(out)</text>
        <dbReference type="Rhea" id="RHEA:29091"/>
        <dbReference type="Rhea" id="RHEA-COMP:9565"/>
        <dbReference type="Rhea" id="RHEA-COMP:9566"/>
        <dbReference type="ChEBI" id="CHEBI:15378"/>
        <dbReference type="ChEBI" id="CHEBI:16389"/>
        <dbReference type="ChEBI" id="CHEBI:17976"/>
        <dbReference type="ChEBI" id="CHEBI:57540"/>
        <dbReference type="ChEBI" id="CHEBI:57945"/>
        <dbReference type="EC" id="7.1.1.2"/>
    </reaction>
</comment>
<dbReference type="InterPro" id="IPR018086">
    <property type="entry name" value="NADH_UbQ_OxRdtase_su1_CS"/>
</dbReference>
<dbReference type="GO" id="GO:0003954">
    <property type="term" value="F:NADH dehydrogenase activity"/>
    <property type="evidence" value="ECO:0007669"/>
    <property type="project" value="TreeGrafter"/>
</dbReference>
<dbReference type="EMBL" id="KX010875">
    <property type="protein sequence ID" value="ANF04820.1"/>
    <property type="molecule type" value="Genomic_DNA"/>
</dbReference>
<evidence type="ECO:0000256" key="2">
    <source>
        <dbReference type="ARBA" id="ARBA00010535"/>
    </source>
</evidence>
<sequence>MVVLGLFSGVFGLLISLLIIAFFVLGERKVLGYSQFRKGPNKVGIIGLLQSFADLLKLVIKFKNFYFQSRSYVGLFGVLLLIVLVVVYSFIYGSYYSVSYSMLSVLWFLAASSISSYSLLCTGWGSYNSYSFLSSVRCAFGSVSFEACFMCVVIFCALCCCGYNLIDFYYSYWWSWLLFPLIYGLFLVCVLCETNRTPFDYGEAESELVSGFNVEYSGIYFTCLFACEYIVIYIFSWLVVVLLVGGGIVGMFMLVFNLLFFMWARATLPRVRYDFFVNFFWEVCLCVLILGFFVIVN</sequence>
<dbReference type="GO" id="GO:0005743">
    <property type="term" value="C:mitochondrial inner membrane"/>
    <property type="evidence" value="ECO:0007669"/>
    <property type="project" value="UniProtKB-SubCell"/>
</dbReference>
<protein>
    <recommendedName>
        <fullName evidence="3 8">NADH-ubiquinone oxidoreductase chain 1</fullName>
        <ecNumber evidence="8">7.1.1.2</ecNumber>
    </recommendedName>
</protein>
<evidence type="ECO:0000256" key="6">
    <source>
        <dbReference type="ARBA" id="ARBA00023136"/>
    </source>
</evidence>
<keyword evidence="5 9" id="KW-1133">Transmembrane helix</keyword>
<feature type="transmembrane region" description="Helical" evidence="9">
    <location>
        <begin position="241"/>
        <end position="263"/>
    </location>
</feature>
<keyword evidence="8" id="KW-0830">Ubiquinone</keyword>
<gene>
    <name evidence="10" type="primary">nad1</name>
</gene>
<dbReference type="EMBL" id="MT525966">
    <property type="protein sequence ID" value="QOW37858.1"/>
    <property type="molecule type" value="Genomic_DNA"/>
</dbReference>
<feature type="transmembrane region" description="Helical" evidence="9">
    <location>
        <begin position="105"/>
        <end position="127"/>
    </location>
</feature>
<evidence type="ECO:0000256" key="5">
    <source>
        <dbReference type="ARBA" id="ARBA00022989"/>
    </source>
</evidence>
<dbReference type="PANTHER" id="PTHR11432:SF3">
    <property type="entry name" value="NADH-UBIQUINONE OXIDOREDUCTASE CHAIN 1"/>
    <property type="match status" value="1"/>
</dbReference>
<reference evidence="11" key="2">
    <citation type="journal article" date="2020" name="J. Helminthol.">
        <title>Prevalence and genotyping of Echinococcus granulosus sensu lato from livestock in north-eastern Kenya.</title>
        <authorList>
            <person name="Omondi H.A."/>
            <person name="Gitau G."/>
            <person name="Gathura P."/>
            <person name="Mulinge E."/>
            <person name="Zeyhle E."/>
            <person name="Kimeli P."/>
            <person name="Bett B."/>
        </authorList>
    </citation>
    <scope>NUCLEOTIDE SEQUENCE</scope>
    <source>
        <strain evidence="11">ISCL 079</strain>
    </source>
</reference>
<dbReference type="InterPro" id="IPR001694">
    <property type="entry name" value="NADH_UbQ_OxRdtase_su1/FPO"/>
</dbReference>
<keyword evidence="7" id="KW-0520">NAD</keyword>
<dbReference type="GO" id="GO:0009060">
    <property type="term" value="P:aerobic respiration"/>
    <property type="evidence" value="ECO:0007669"/>
    <property type="project" value="TreeGrafter"/>
</dbReference>
<comment type="subcellular location">
    <subcellularLocation>
        <location evidence="1">Membrane</location>
        <topology evidence="1">Multi-pass membrane protein</topology>
    </subcellularLocation>
    <subcellularLocation>
        <location evidence="7">Mitochondrion inner membrane</location>
        <topology evidence="7">Multi-pass membrane protein</topology>
    </subcellularLocation>
</comment>
<evidence type="ECO:0000256" key="1">
    <source>
        <dbReference type="ARBA" id="ARBA00004141"/>
    </source>
</evidence>
<feature type="transmembrane region" description="Helical" evidence="9">
    <location>
        <begin position="172"/>
        <end position="192"/>
    </location>
</feature>
<dbReference type="EC" id="7.1.1.2" evidence="8"/>
<accession>A0A1U9AD03</accession>
<evidence type="ECO:0000313" key="11">
    <source>
        <dbReference type="EMBL" id="QOW37858.1"/>
    </source>
</evidence>
<evidence type="ECO:0000256" key="4">
    <source>
        <dbReference type="ARBA" id="ARBA00022692"/>
    </source>
</evidence>
<evidence type="ECO:0000256" key="9">
    <source>
        <dbReference type="SAM" id="Phobius"/>
    </source>
</evidence>
<evidence type="ECO:0000256" key="7">
    <source>
        <dbReference type="RuleBase" id="RU000471"/>
    </source>
</evidence>
<name>A0A1U9AD03_9CEST</name>
<proteinExistence type="inferred from homology"/>
<geneLocation type="mitochondrion" evidence="10"/>
<feature type="transmembrane region" description="Helical" evidence="9">
    <location>
        <begin position="275"/>
        <end position="296"/>
    </location>
</feature>
<keyword evidence="4 7" id="KW-0812">Transmembrane</keyword>
<organism evidence="10">
    <name type="scientific">Echinococcus canadensis</name>
    <dbReference type="NCBI Taxonomy" id="519352"/>
    <lineage>
        <taxon>Eukaryota</taxon>
        <taxon>Metazoa</taxon>
        <taxon>Spiralia</taxon>
        <taxon>Lophotrochozoa</taxon>
        <taxon>Platyhelminthes</taxon>
        <taxon>Cestoda</taxon>
        <taxon>Eucestoda</taxon>
        <taxon>Cyclophyllidea</taxon>
        <taxon>Taeniidae</taxon>
        <taxon>Echinococcus</taxon>
        <taxon>Echinococcus canadensis group</taxon>
    </lineage>
</organism>
<dbReference type="PANTHER" id="PTHR11432">
    <property type="entry name" value="NADH DEHYDROGENASE SUBUNIT 1"/>
    <property type="match status" value="1"/>
</dbReference>
<feature type="transmembrane region" description="Helical" evidence="9">
    <location>
        <begin position="6"/>
        <end position="25"/>
    </location>
</feature>